<dbReference type="GO" id="GO:0071897">
    <property type="term" value="P:DNA biosynthetic process"/>
    <property type="evidence" value="ECO:0007669"/>
    <property type="project" value="UniProtKB-ARBA"/>
</dbReference>
<feature type="region of interest" description="Disordered" evidence="1">
    <location>
        <begin position="215"/>
        <end position="238"/>
    </location>
</feature>
<reference evidence="3" key="2">
    <citation type="journal article" date="2023" name="BMC Genomics">
        <title>Pest status, molecular evolution, and epigenetic factors derived from the genome assembly of Frankliniella fusca, a thysanopteran phytovirus vector.</title>
        <authorList>
            <person name="Catto M.A."/>
            <person name="Labadie P.E."/>
            <person name="Jacobson A.L."/>
            <person name="Kennedy G.G."/>
            <person name="Srinivasan R."/>
            <person name="Hunt B.G."/>
        </authorList>
    </citation>
    <scope>NUCLEOTIDE SEQUENCE</scope>
    <source>
        <strain evidence="3">PL_HMW_Pooled</strain>
    </source>
</reference>
<dbReference type="Gene3D" id="3.90.70.80">
    <property type="match status" value="1"/>
</dbReference>
<comment type="caution">
    <text evidence="3">The sequence shown here is derived from an EMBL/GenBank/DDBJ whole genome shotgun (WGS) entry which is preliminary data.</text>
</comment>
<dbReference type="InterPro" id="IPR043502">
    <property type="entry name" value="DNA/RNA_pol_sf"/>
</dbReference>
<feature type="domain" description="Reverse transcriptase" evidence="2">
    <location>
        <begin position="748"/>
        <end position="1026"/>
    </location>
</feature>
<dbReference type="Gene3D" id="3.60.10.10">
    <property type="entry name" value="Endonuclease/exonuclease/phosphatase"/>
    <property type="match status" value="1"/>
</dbReference>
<evidence type="ECO:0000259" key="2">
    <source>
        <dbReference type="PROSITE" id="PS50878"/>
    </source>
</evidence>
<dbReference type="Gene3D" id="3.30.70.270">
    <property type="match status" value="1"/>
</dbReference>
<dbReference type="EMBL" id="JAHWGI010000631">
    <property type="protein sequence ID" value="KAK3916848.1"/>
    <property type="molecule type" value="Genomic_DNA"/>
</dbReference>
<organism evidence="3 4">
    <name type="scientific">Frankliniella fusca</name>
    <dbReference type="NCBI Taxonomy" id="407009"/>
    <lineage>
        <taxon>Eukaryota</taxon>
        <taxon>Metazoa</taxon>
        <taxon>Ecdysozoa</taxon>
        <taxon>Arthropoda</taxon>
        <taxon>Hexapoda</taxon>
        <taxon>Insecta</taxon>
        <taxon>Pterygota</taxon>
        <taxon>Neoptera</taxon>
        <taxon>Paraneoptera</taxon>
        <taxon>Thysanoptera</taxon>
        <taxon>Terebrantia</taxon>
        <taxon>Thripoidea</taxon>
        <taxon>Thripidae</taxon>
        <taxon>Frankliniella</taxon>
    </lineage>
</organism>
<dbReference type="AlphaFoldDB" id="A0AAE1LEM5"/>
<dbReference type="Pfam" id="PF00078">
    <property type="entry name" value="RVT_1"/>
    <property type="match status" value="1"/>
</dbReference>
<evidence type="ECO:0000256" key="1">
    <source>
        <dbReference type="SAM" id="MobiDB-lite"/>
    </source>
</evidence>
<dbReference type="SUPFAM" id="SSF56672">
    <property type="entry name" value="DNA/RNA polymerases"/>
    <property type="match status" value="1"/>
</dbReference>
<feature type="compositionally biased region" description="Acidic residues" evidence="1">
    <location>
        <begin position="1209"/>
        <end position="1225"/>
    </location>
</feature>
<dbReference type="GO" id="GO:0003824">
    <property type="term" value="F:catalytic activity"/>
    <property type="evidence" value="ECO:0007669"/>
    <property type="project" value="InterPro"/>
</dbReference>
<dbReference type="Pfam" id="PF03372">
    <property type="entry name" value="Exo_endo_phos"/>
    <property type="match status" value="1"/>
</dbReference>
<feature type="compositionally biased region" description="Polar residues" evidence="1">
    <location>
        <begin position="228"/>
        <end position="237"/>
    </location>
</feature>
<dbReference type="CDD" id="cd01650">
    <property type="entry name" value="RT_nLTR_like"/>
    <property type="match status" value="1"/>
</dbReference>
<evidence type="ECO:0000313" key="4">
    <source>
        <dbReference type="Proteomes" id="UP001219518"/>
    </source>
</evidence>
<feature type="region of interest" description="Disordered" evidence="1">
    <location>
        <begin position="1209"/>
        <end position="1246"/>
    </location>
</feature>
<gene>
    <name evidence="3" type="ORF">KUF71_006413</name>
</gene>
<evidence type="ECO:0000313" key="3">
    <source>
        <dbReference type="EMBL" id="KAK3916848.1"/>
    </source>
</evidence>
<keyword evidence="4" id="KW-1185">Reference proteome</keyword>
<name>A0AAE1LEM5_9NEOP</name>
<dbReference type="PROSITE" id="PS50878">
    <property type="entry name" value="RT_POL"/>
    <property type="match status" value="1"/>
</dbReference>
<reference evidence="3" key="1">
    <citation type="submission" date="2021-07" db="EMBL/GenBank/DDBJ databases">
        <authorList>
            <person name="Catto M.A."/>
            <person name="Jacobson A."/>
            <person name="Kennedy G."/>
            <person name="Labadie P."/>
            <person name="Hunt B.G."/>
            <person name="Srinivasan R."/>
        </authorList>
    </citation>
    <scope>NUCLEOTIDE SEQUENCE</scope>
    <source>
        <strain evidence="3">PL_HMW_Pooled</strain>
        <tissue evidence="3">Head</tissue>
    </source>
</reference>
<dbReference type="InterPro" id="IPR000477">
    <property type="entry name" value="RT_dom"/>
</dbReference>
<dbReference type="Proteomes" id="UP001219518">
    <property type="component" value="Unassembled WGS sequence"/>
</dbReference>
<dbReference type="InterPro" id="IPR043128">
    <property type="entry name" value="Rev_trsase/Diguanyl_cyclase"/>
</dbReference>
<sequence length="1246" mass="136675">MPEFASLTTLVTTRETPPGPNSLFEAVAFALRPDDPGQAVVWRGRELRMTALHYLQAHSARYADVLRDFWFFRGRAELPEDPVAEALRLLGDPGTHAGMESLQALAAALARPLRVLRPGVAALDVVPPAFCPGGRVRLVTVAALLEEEAGGAQYHHFDAVLHEAPLVHRLDRDDLEEEGGRLPVPLSPPILASAAATARARRAAMLVRGGQGCSQGRGALSPRAGQLGSATSTTASLGVSLPPPLRRVTPVADGRPGIRVATWNVQGCSTAEAMGNLDATLLAEDVHLAILQETRLPAQVTHTANYRWVVEGTPRRGHRSVAILVRRGVPDTRLDTYSFPHRDLVRADVVLRGLPFSVLGVHVPCDTSPRQRGVLAAMAAVVATMPRDRWRLLLGDFNGHIGREDVPVCRQVGTRLLHRLSNAAGVALVQVAQQAGLPLLTTTAKAYNCEVTWERGDQRSQLDHVLSDLPRFREARALCPAAPRSDHRLVVAAFTLPTTLPFLPGGGRAPPQVAPRAPGPRWQDWALRRLHADEALRERYSTTLQAALLALAEHFPRPLSWQQLANALETAATEVLRLPASPSTPRRLAAANLRNAALAARRRAGGALFADDNLRRANAVHQAAVNQHAEERRAREFAAVEGVRPVERLNVVYRHLRLAGRRRLGPPAANITLRDWEEEVTRLEQGEELPWWPEVPDARAPAPTAAQLREYAGQLSNNTAPGPDGLPAELYKFAPALFFTLLAELVLQFWGDGRFPRAWITSVQVPLPKKARPAGVEDYRTLTLGCVLSKLLARHLYVLLRAILPPLPWYQAGFQPGRSTYDHIMLLRKVLDERWRAGDPVYVLALDIKAAFPSVLRRELAEVLLADGVPRFFLLNRLVALALSDATSIRWQAGRTREVLTRRGVKQGCPLAPYLFTLALHAVLRRVVAALPRFRLDLDGADFNPLVCAYADDLLVASTRYEDVSRFMEEFAPRALELGLALNFSKCEYMERLPGAVDPGPLPRPVQVADREVQQVAKIVYLGALLTAGLERRGVAYHRVVKAQRAVATLQPLLHRNPLPPAVVSRIYRTTVLASLSYEQSSTATTKATRMTLRRQAGVMTGALMASARRPQRGLVRMVGEERRKASITRAIRGARVRYWGHILRCPPAHPLRRVLQFEVGRKKVGRPCHTFNTALAADLARLPAPEGGWEALARDKLGLAAHVRAALEEDVSSEDAETSEEEDGVGGGMVALPPLEPASEEEEEV</sequence>
<dbReference type="InterPro" id="IPR005135">
    <property type="entry name" value="Endo/exonuclease/phosphatase"/>
</dbReference>
<dbReference type="SUPFAM" id="SSF56219">
    <property type="entry name" value="DNase I-like"/>
    <property type="match status" value="1"/>
</dbReference>
<protein>
    <submittedName>
        <fullName evidence="3">Transposon TX1 uncharacterized 149 kDa protein</fullName>
    </submittedName>
</protein>
<proteinExistence type="predicted"/>
<dbReference type="PANTHER" id="PTHR19446">
    <property type="entry name" value="REVERSE TRANSCRIPTASES"/>
    <property type="match status" value="1"/>
</dbReference>
<accession>A0AAE1LEM5</accession>
<dbReference type="InterPro" id="IPR036691">
    <property type="entry name" value="Endo/exonu/phosph_ase_sf"/>
</dbReference>
<dbReference type="CDD" id="cd22744">
    <property type="entry name" value="OTU"/>
    <property type="match status" value="1"/>
</dbReference>